<sequence length="127" mass="14341">MKTQIFALGAATLIAMSGIAQAGTLENLERERAMTIKTFLDSSLTIDERQAKLDSQRRRLVDLERIVMRDKSLRGQNTKNVRIAFKNYDVTFLGHASAEKGHTMVDHWLTQFGVNTDSVMSSRVGRR</sequence>
<keyword evidence="1" id="KW-0732">Signal</keyword>
<dbReference type="AlphaFoldDB" id="A0A917BXH2"/>
<reference evidence="2" key="1">
    <citation type="journal article" date="2014" name="Int. J. Syst. Evol. Microbiol.">
        <title>Complete genome sequence of Corynebacterium casei LMG S-19264T (=DSM 44701T), isolated from a smear-ripened cheese.</title>
        <authorList>
            <consortium name="US DOE Joint Genome Institute (JGI-PGF)"/>
            <person name="Walter F."/>
            <person name="Albersmeier A."/>
            <person name="Kalinowski J."/>
            <person name="Ruckert C."/>
        </authorList>
    </citation>
    <scope>NUCLEOTIDE SEQUENCE</scope>
    <source>
        <strain evidence="2">CGMCC 1.15254</strain>
    </source>
</reference>
<comment type="caution">
    <text evidence="2">The sequence shown here is derived from an EMBL/GenBank/DDBJ whole genome shotgun (WGS) entry which is preliminary data.</text>
</comment>
<dbReference type="EMBL" id="BMHV01000008">
    <property type="protein sequence ID" value="GGF61564.1"/>
    <property type="molecule type" value="Genomic_DNA"/>
</dbReference>
<feature type="chain" id="PRO_5036758558" evidence="1">
    <location>
        <begin position="23"/>
        <end position="127"/>
    </location>
</feature>
<protein>
    <submittedName>
        <fullName evidence="2">Uncharacterized protein</fullName>
    </submittedName>
</protein>
<name>A0A917BXH2_9PROT</name>
<reference evidence="2" key="2">
    <citation type="submission" date="2020-09" db="EMBL/GenBank/DDBJ databases">
        <authorList>
            <person name="Sun Q."/>
            <person name="Zhou Y."/>
        </authorList>
    </citation>
    <scope>NUCLEOTIDE SEQUENCE</scope>
    <source>
        <strain evidence="2">CGMCC 1.15254</strain>
    </source>
</reference>
<dbReference type="RefSeq" id="WP_188663246.1">
    <property type="nucleotide sequence ID" value="NZ_BMHV01000008.1"/>
</dbReference>
<dbReference type="Proteomes" id="UP000632498">
    <property type="component" value="Unassembled WGS sequence"/>
</dbReference>
<gene>
    <name evidence="2" type="ORF">GCM10011332_14210</name>
</gene>
<feature type="signal peptide" evidence="1">
    <location>
        <begin position="1"/>
        <end position="22"/>
    </location>
</feature>
<evidence type="ECO:0000313" key="2">
    <source>
        <dbReference type="EMBL" id="GGF61564.1"/>
    </source>
</evidence>
<accession>A0A917BXH2</accession>
<keyword evidence="3" id="KW-1185">Reference proteome</keyword>
<evidence type="ECO:0000313" key="3">
    <source>
        <dbReference type="Proteomes" id="UP000632498"/>
    </source>
</evidence>
<organism evidence="2 3">
    <name type="scientific">Terasakiella brassicae</name>
    <dbReference type="NCBI Taxonomy" id="1634917"/>
    <lineage>
        <taxon>Bacteria</taxon>
        <taxon>Pseudomonadati</taxon>
        <taxon>Pseudomonadota</taxon>
        <taxon>Alphaproteobacteria</taxon>
        <taxon>Rhodospirillales</taxon>
        <taxon>Terasakiellaceae</taxon>
        <taxon>Terasakiella</taxon>
    </lineage>
</organism>
<evidence type="ECO:0000256" key="1">
    <source>
        <dbReference type="SAM" id="SignalP"/>
    </source>
</evidence>
<proteinExistence type="predicted"/>